<dbReference type="RefSeq" id="WP_112257412.1">
    <property type="nucleotide sequence ID" value="NZ_QMIG01000003.1"/>
</dbReference>
<reference evidence="1 2" key="1">
    <citation type="submission" date="2018-06" db="EMBL/GenBank/DDBJ databases">
        <title>Phytoactinopolyspora halophila sp. nov., a novel halophilic actinomycete isolated from a saline soil in China.</title>
        <authorList>
            <person name="Tang S.-K."/>
        </authorList>
    </citation>
    <scope>NUCLEOTIDE SEQUENCE [LARGE SCALE GENOMIC DNA]</scope>
    <source>
        <strain evidence="1 2">YIM 96934</strain>
    </source>
</reference>
<name>A0A329QYU8_9ACTN</name>
<comment type="caution">
    <text evidence="1">The sequence shown here is derived from an EMBL/GenBank/DDBJ whole genome shotgun (WGS) entry which is preliminary data.</text>
</comment>
<proteinExistence type="predicted"/>
<organism evidence="1 2">
    <name type="scientific">Phytoactinopolyspora halophila</name>
    <dbReference type="NCBI Taxonomy" id="1981511"/>
    <lineage>
        <taxon>Bacteria</taxon>
        <taxon>Bacillati</taxon>
        <taxon>Actinomycetota</taxon>
        <taxon>Actinomycetes</taxon>
        <taxon>Jiangellales</taxon>
        <taxon>Jiangellaceae</taxon>
        <taxon>Phytoactinopolyspora</taxon>
    </lineage>
</organism>
<dbReference type="AlphaFoldDB" id="A0A329QYU8"/>
<dbReference type="Proteomes" id="UP000250462">
    <property type="component" value="Unassembled WGS sequence"/>
</dbReference>
<dbReference type="EMBL" id="QMIG01000003">
    <property type="protein sequence ID" value="RAW17594.1"/>
    <property type="molecule type" value="Genomic_DNA"/>
</dbReference>
<protein>
    <submittedName>
        <fullName evidence="1">Uncharacterized protein</fullName>
    </submittedName>
</protein>
<gene>
    <name evidence="1" type="ORF">DPM12_06275</name>
</gene>
<accession>A0A329QYU8</accession>
<keyword evidence="2" id="KW-1185">Reference proteome</keyword>
<evidence type="ECO:0000313" key="2">
    <source>
        <dbReference type="Proteomes" id="UP000250462"/>
    </source>
</evidence>
<evidence type="ECO:0000313" key="1">
    <source>
        <dbReference type="EMBL" id="RAW17594.1"/>
    </source>
</evidence>
<dbReference type="OrthoDB" id="5196192at2"/>
<sequence length="156" mass="17402">MIEIGYSLSDSNNKVDRKTLIAVDQIDLMYEYFMGDIVFRLGDLDLSTYPWGSITVLDFALVIDAIAQDLGKSQEVTEVFEYTESEASITFHRIGANVVVTSSYVSGAATVPYEALRTSVRAFLKVVLRDLIQKYPELGENPYIDEKLTEIDGRGG</sequence>